<feature type="non-terminal residue" evidence="1">
    <location>
        <position position="1"/>
    </location>
</feature>
<organism evidence="1 2">
    <name type="scientific">Candidatus Kuenenbacteria bacterium CG22_combo_CG10-13_8_21_14_all_39_9</name>
    <dbReference type="NCBI Taxonomy" id="1974621"/>
    <lineage>
        <taxon>Bacteria</taxon>
        <taxon>Candidatus Kueneniibacteriota</taxon>
    </lineage>
</organism>
<sequence>AFLYNAKDFKDVQGLNLAQEISQAGKSDPEAFLYNAKDFKDVQGLNLAQEISQAGESDPWTFLYNARDYKDVISENEWSILTENSFASCPEEGNRDYKNLLDEINEPQLKSTKILQRIANPRTAILLEKMVNNGLSEEEAVKIINDQNKFLKTLIEIKSKPDHLGKVSVDNNLKDISLKKIQQINNLHERPDSERFASVNNLTAAELYTLMTYGEEEIYTSSFNGMFSRLLGKMNQENLDGKKLLEQVGQNRFRTFIKECAGFNRLNEFLDTMDGKSVQRLLADIITNLDTAEDKLAQATAVADIFSMITDPKMLGVLQKQIKLEYERISNQPGAKQEDKIIYGILSGMFGDKAVVNEAWLKEMAEKFKLENLSELKSSDLFNRDKTNIQQYFFYDDKDGQASFNSFLSQYQNQSDWRIIKKDHFVLVTSNQNGKKMEIYANYPGSQDEGPEAIEKILKERNIETIVVVHRGHSYHASETIKRIPAIAKIVSLGSCGGYNNVEQVLKKAPKAHILSTKGTGTMLVNDPLLKNLNLEILSGKNIIWPEFWGKIEKKLGNNNDFKNYVPPHKNLGVMFLKTYHQELQK</sequence>
<gene>
    <name evidence="1" type="ORF">COW86_01290</name>
</gene>
<evidence type="ECO:0000313" key="1">
    <source>
        <dbReference type="EMBL" id="PIP75875.1"/>
    </source>
</evidence>
<accession>A0A2H0D143</accession>
<comment type="caution">
    <text evidence="1">The sequence shown here is derived from an EMBL/GenBank/DDBJ whole genome shotgun (WGS) entry which is preliminary data.</text>
</comment>
<dbReference type="Proteomes" id="UP000230159">
    <property type="component" value="Unassembled WGS sequence"/>
</dbReference>
<name>A0A2H0D143_9BACT</name>
<protein>
    <submittedName>
        <fullName evidence="1">Uncharacterized protein</fullName>
    </submittedName>
</protein>
<dbReference type="AlphaFoldDB" id="A0A2H0D143"/>
<reference evidence="1 2" key="1">
    <citation type="submission" date="2017-09" db="EMBL/GenBank/DDBJ databases">
        <title>Depth-based differentiation of microbial function through sediment-hosted aquifers and enrichment of novel symbionts in the deep terrestrial subsurface.</title>
        <authorList>
            <person name="Probst A.J."/>
            <person name="Ladd B."/>
            <person name="Jarett J.K."/>
            <person name="Geller-Mcgrath D.E."/>
            <person name="Sieber C.M."/>
            <person name="Emerson J.B."/>
            <person name="Anantharaman K."/>
            <person name="Thomas B.C."/>
            <person name="Malmstrom R."/>
            <person name="Stieglmeier M."/>
            <person name="Klingl A."/>
            <person name="Woyke T."/>
            <person name="Ryan C.M."/>
            <person name="Banfield J.F."/>
        </authorList>
    </citation>
    <scope>NUCLEOTIDE SEQUENCE [LARGE SCALE GENOMIC DNA]</scope>
    <source>
        <strain evidence="1">CG22_combo_CG10-13_8_21_14_all_39_9</strain>
    </source>
</reference>
<proteinExistence type="predicted"/>
<evidence type="ECO:0000313" key="2">
    <source>
        <dbReference type="Proteomes" id="UP000230159"/>
    </source>
</evidence>
<dbReference type="EMBL" id="PCTN01000057">
    <property type="protein sequence ID" value="PIP75875.1"/>
    <property type="molecule type" value="Genomic_DNA"/>
</dbReference>